<dbReference type="PROSITE" id="PS51318">
    <property type="entry name" value="TAT"/>
    <property type="match status" value="1"/>
</dbReference>
<dbReference type="AlphaFoldDB" id="A0A1V0TNG3"/>
<dbReference type="InterPro" id="IPR017853">
    <property type="entry name" value="GH"/>
</dbReference>
<dbReference type="InterPro" id="IPR052177">
    <property type="entry name" value="Divisome_Glycosyl_Hydrolase"/>
</dbReference>
<dbReference type="Proteomes" id="UP000192726">
    <property type="component" value="Chromosome"/>
</dbReference>
<organism evidence="4 5">
    <name type="scientific">Streptomyces gilvosporeus</name>
    <dbReference type="NCBI Taxonomy" id="553510"/>
    <lineage>
        <taxon>Bacteria</taxon>
        <taxon>Bacillati</taxon>
        <taxon>Actinomycetota</taxon>
        <taxon>Actinomycetes</taxon>
        <taxon>Kitasatosporales</taxon>
        <taxon>Streptomycetaceae</taxon>
        <taxon>Streptomyces</taxon>
    </lineage>
</organism>
<evidence type="ECO:0000313" key="5">
    <source>
        <dbReference type="Proteomes" id="UP000192726"/>
    </source>
</evidence>
<dbReference type="OrthoDB" id="9773203at2"/>
<feature type="signal peptide" evidence="2">
    <location>
        <begin position="1"/>
        <end position="40"/>
    </location>
</feature>
<name>A0A1V0TNG3_9ACTN</name>
<feature type="domain" description="Glycosyl hydrolase-like 10" evidence="3">
    <location>
        <begin position="52"/>
        <end position="365"/>
    </location>
</feature>
<evidence type="ECO:0000256" key="2">
    <source>
        <dbReference type="SAM" id="SignalP"/>
    </source>
</evidence>
<dbReference type="EMBL" id="CP020569">
    <property type="protein sequence ID" value="ARF54477.1"/>
    <property type="molecule type" value="Genomic_DNA"/>
</dbReference>
<evidence type="ECO:0000313" key="4">
    <source>
        <dbReference type="EMBL" id="ARF54477.1"/>
    </source>
</evidence>
<accession>A0A1V0TNG3</accession>
<dbReference type="PANTHER" id="PTHR43405:SF1">
    <property type="entry name" value="GLYCOSYL HYDROLASE DIGH"/>
    <property type="match status" value="1"/>
</dbReference>
<proteinExistence type="predicted"/>
<sequence>MRRITQRVTQRITRRGFAAGALGAASSLLVPGGGALAAQAAGPPARARRTGVRGMWLATVANLDWPTRPGLAPAQQRRQLLDLFDAAVERRLNTVFFQVRSAADALWPSRFEPWAQSLTGEQGKNPGWDPLGFAVSEAHRRDLELHAWFNPYRISNHAEAARLAPGHPARRHPDWVIPYGGRLYYNPGLPEVRGFVQEAMLDAVRGYPVDGVHFDDYFYPYPVAGQRLDDDAAFKKHGAGFRDRASWRRDNVDRMVREMKQKVAAIGRPVRFGVSPSAIWRNKSTDSSGSDTHGLQAYDALYADTRRWVREGWIDYIVPQMYWNIGFPAADYAKLVPWWAQTVTGTGVDLYLGEALYRAGDPEQATPWQDPAELSRHLTLARRYQQVGGHVYFSARDVVHDRAGALARIVRDHYGGAVRP</sequence>
<feature type="chain" id="PRO_5039671756" description="Glycosyl hydrolase-like 10 domain-containing protein" evidence="2">
    <location>
        <begin position="41"/>
        <end position="420"/>
    </location>
</feature>
<gene>
    <name evidence="4" type="ORF">B1H19_09905</name>
</gene>
<dbReference type="KEGG" id="sgv:B1H19_09905"/>
<dbReference type="Pfam" id="PF02638">
    <property type="entry name" value="GHL10"/>
    <property type="match status" value="1"/>
</dbReference>
<keyword evidence="5" id="KW-1185">Reference proteome</keyword>
<dbReference type="InterPro" id="IPR003790">
    <property type="entry name" value="GHL10"/>
</dbReference>
<dbReference type="InterPro" id="IPR006311">
    <property type="entry name" value="TAT_signal"/>
</dbReference>
<dbReference type="Gene3D" id="3.20.20.80">
    <property type="entry name" value="Glycosidases"/>
    <property type="match status" value="1"/>
</dbReference>
<dbReference type="PANTHER" id="PTHR43405">
    <property type="entry name" value="GLYCOSYL HYDROLASE DIGH"/>
    <property type="match status" value="1"/>
</dbReference>
<dbReference type="STRING" id="553510.B1H19_09905"/>
<reference evidence="4 5" key="1">
    <citation type="submission" date="2017-04" db="EMBL/GenBank/DDBJ databases">
        <title>Complete Genome Sequence of Streptomyces gilvosporeus F607, a Capable Producer of Natamycin.</title>
        <authorList>
            <person name="Zong G."/>
            <person name="Zhong C."/>
            <person name="Fu J."/>
            <person name="Qin R."/>
            <person name="Cao G."/>
        </authorList>
    </citation>
    <scope>NUCLEOTIDE SEQUENCE [LARGE SCALE GENOMIC DNA]</scope>
    <source>
        <strain evidence="4 5">F607</strain>
    </source>
</reference>
<evidence type="ECO:0000256" key="1">
    <source>
        <dbReference type="ARBA" id="ARBA00022729"/>
    </source>
</evidence>
<dbReference type="SUPFAM" id="SSF51445">
    <property type="entry name" value="(Trans)glycosidases"/>
    <property type="match status" value="1"/>
</dbReference>
<protein>
    <recommendedName>
        <fullName evidence="3">Glycosyl hydrolase-like 10 domain-containing protein</fullName>
    </recommendedName>
</protein>
<keyword evidence="1 2" id="KW-0732">Signal</keyword>
<evidence type="ECO:0000259" key="3">
    <source>
        <dbReference type="Pfam" id="PF02638"/>
    </source>
</evidence>
<dbReference type="RefSeq" id="WP_083104250.1">
    <property type="nucleotide sequence ID" value="NZ_CP020569.1"/>
</dbReference>